<evidence type="ECO:0000313" key="5">
    <source>
        <dbReference type="Proteomes" id="UP000017148"/>
    </source>
</evidence>
<dbReference type="Proteomes" id="UP000017148">
    <property type="component" value="Unassembled WGS sequence"/>
</dbReference>
<dbReference type="Pfam" id="PF00072">
    <property type="entry name" value="Response_reg"/>
    <property type="match status" value="1"/>
</dbReference>
<proteinExistence type="predicted"/>
<sequence length="399" mass="45662">MKKNILIVDSEINIIHSLQRCFRSEEYELESAQTLSDAEEVLDRFSPDMLIIDITIDHMHGRRFIADTKMLYPSLLVIVLTAYTDENTAIECVTDNLAKLYIPKPWDNTLLRQKVYYLFKLYDDMQHSVAIEVLADNFDLMELPRSYIKIHSMIMEDRDMEDISAEVEKDPVLSSKLLSLVNTAFFGLSISSVRKAVSYLGLDALETVLLSIKLFDTYTAEDCLSSDMTDIWEHSNQVNCLFSYLYSQLMGEKPPETYSVAGLLHDLGKIIMMNIDFEKYEYCYGGETSFGASRECERQFFGIGHEELGAFAMDWWNLPQELIETALYHHEPENRNVTDPVAIGLIHVADQLSSHIHAGTLDEFFSSELPLCSLFSVSKEKLITIVEHFLCDESEGYHG</sequence>
<dbReference type="PROSITE" id="PS51833">
    <property type="entry name" value="HDOD"/>
    <property type="match status" value="1"/>
</dbReference>
<dbReference type="SUPFAM" id="SSF109604">
    <property type="entry name" value="HD-domain/PDEase-like"/>
    <property type="match status" value="1"/>
</dbReference>
<dbReference type="PROSITE" id="PS50110">
    <property type="entry name" value="RESPONSE_REGULATORY"/>
    <property type="match status" value="1"/>
</dbReference>
<keyword evidence="1" id="KW-0597">Phosphoprotein</keyword>
<dbReference type="RefSeq" id="WP_022637083.1">
    <property type="nucleotide sequence ID" value="NZ_ASJR01000013.1"/>
</dbReference>
<feature type="modified residue" description="4-aspartylphosphate" evidence="1">
    <location>
        <position position="53"/>
    </location>
</feature>
<dbReference type="AlphaFoldDB" id="U7D4J7"/>
<gene>
    <name evidence="4" type="ORF">CALK_1635</name>
</gene>
<evidence type="ECO:0000259" key="3">
    <source>
        <dbReference type="PROSITE" id="PS51833"/>
    </source>
</evidence>
<organism evidence="4 5">
    <name type="scientific">Chitinivibrio alkaliphilus ACht1</name>
    <dbReference type="NCBI Taxonomy" id="1313304"/>
    <lineage>
        <taxon>Bacteria</taxon>
        <taxon>Pseudomonadati</taxon>
        <taxon>Fibrobacterota</taxon>
        <taxon>Chitinivibrionia</taxon>
        <taxon>Chitinivibrionales</taxon>
        <taxon>Chitinivibrionaceae</taxon>
        <taxon>Chitinivibrio</taxon>
    </lineage>
</organism>
<dbReference type="InterPro" id="IPR052340">
    <property type="entry name" value="RNase_Y/CdgJ"/>
</dbReference>
<name>U7D4J7_9BACT</name>
<dbReference type="EMBL" id="ASJR01000013">
    <property type="protein sequence ID" value="ERP31434.1"/>
    <property type="molecule type" value="Genomic_DNA"/>
</dbReference>
<reference evidence="4 5" key="1">
    <citation type="journal article" date="2013" name="Environ. Microbiol.">
        <title>Genome analysis of Chitinivibrio alkaliphilus gen. nov., sp. nov., a novel extremely haloalkaliphilic anaerobic chitinolytic bacterium from the candidate phylum Termite Group 3.</title>
        <authorList>
            <person name="Sorokin D.Y."/>
            <person name="Gumerov V.M."/>
            <person name="Rakitin A.L."/>
            <person name="Beletsky A.V."/>
            <person name="Damste J.S."/>
            <person name="Muyzer G."/>
            <person name="Mardanov A.V."/>
            <person name="Ravin N.V."/>
        </authorList>
    </citation>
    <scope>NUCLEOTIDE SEQUENCE [LARGE SCALE GENOMIC DNA]</scope>
    <source>
        <strain evidence="4 5">ACht1</strain>
    </source>
</reference>
<dbReference type="Gene3D" id="3.40.50.2300">
    <property type="match status" value="1"/>
</dbReference>
<dbReference type="STRING" id="1313304.CALK_1635"/>
<evidence type="ECO:0000256" key="1">
    <source>
        <dbReference type="PROSITE-ProRule" id="PRU00169"/>
    </source>
</evidence>
<dbReference type="SMART" id="SM00448">
    <property type="entry name" value="REC"/>
    <property type="match status" value="1"/>
</dbReference>
<dbReference type="InterPro" id="IPR001789">
    <property type="entry name" value="Sig_transdc_resp-reg_receiver"/>
</dbReference>
<dbReference type="Gene3D" id="1.10.3210.10">
    <property type="entry name" value="Hypothetical protein af1432"/>
    <property type="match status" value="1"/>
</dbReference>
<dbReference type="InterPro" id="IPR006675">
    <property type="entry name" value="HDIG_dom"/>
</dbReference>
<dbReference type="SUPFAM" id="SSF52172">
    <property type="entry name" value="CheY-like"/>
    <property type="match status" value="1"/>
</dbReference>
<evidence type="ECO:0000259" key="2">
    <source>
        <dbReference type="PROSITE" id="PS50110"/>
    </source>
</evidence>
<dbReference type="InterPro" id="IPR011006">
    <property type="entry name" value="CheY-like_superfamily"/>
</dbReference>
<feature type="domain" description="HDOD" evidence="3">
    <location>
        <begin position="140"/>
        <end position="332"/>
    </location>
</feature>
<dbReference type="eggNOG" id="COG2204">
    <property type="taxonomic scope" value="Bacteria"/>
</dbReference>
<dbReference type="NCBIfam" id="TIGR00277">
    <property type="entry name" value="HDIG"/>
    <property type="match status" value="1"/>
</dbReference>
<dbReference type="OrthoDB" id="9788446at2"/>
<protein>
    <submittedName>
        <fullName evidence="4">Response regulator receiver protein</fullName>
    </submittedName>
</protein>
<feature type="domain" description="Response regulatory" evidence="2">
    <location>
        <begin position="4"/>
        <end position="119"/>
    </location>
</feature>
<evidence type="ECO:0000313" key="4">
    <source>
        <dbReference type="EMBL" id="ERP31434.1"/>
    </source>
</evidence>
<keyword evidence="5" id="KW-1185">Reference proteome</keyword>
<accession>U7D4J7</accession>
<dbReference type="InterPro" id="IPR013976">
    <property type="entry name" value="HDOD"/>
</dbReference>
<dbReference type="PANTHER" id="PTHR33525:SF3">
    <property type="entry name" value="RIBONUCLEASE Y"/>
    <property type="match status" value="1"/>
</dbReference>
<dbReference type="GO" id="GO:0000160">
    <property type="term" value="P:phosphorelay signal transduction system"/>
    <property type="evidence" value="ECO:0007669"/>
    <property type="project" value="InterPro"/>
</dbReference>
<comment type="caution">
    <text evidence="4">The sequence shown here is derived from an EMBL/GenBank/DDBJ whole genome shotgun (WGS) entry which is preliminary data.</text>
</comment>
<dbReference type="eggNOG" id="COG1639">
    <property type="taxonomic scope" value="Bacteria"/>
</dbReference>
<dbReference type="PANTHER" id="PTHR33525">
    <property type="match status" value="1"/>
</dbReference>
<dbReference type="Pfam" id="PF08668">
    <property type="entry name" value="HDOD"/>
    <property type="match status" value="1"/>
</dbReference>